<dbReference type="AlphaFoldDB" id="A0A9N9HMI2"/>
<organism evidence="2 3">
    <name type="scientific">Racocetra fulgida</name>
    <dbReference type="NCBI Taxonomy" id="60492"/>
    <lineage>
        <taxon>Eukaryota</taxon>
        <taxon>Fungi</taxon>
        <taxon>Fungi incertae sedis</taxon>
        <taxon>Mucoromycota</taxon>
        <taxon>Glomeromycotina</taxon>
        <taxon>Glomeromycetes</taxon>
        <taxon>Diversisporales</taxon>
        <taxon>Gigasporaceae</taxon>
        <taxon>Racocetra</taxon>
    </lineage>
</organism>
<dbReference type="EMBL" id="CAJVPZ010019712">
    <property type="protein sequence ID" value="CAG8695783.1"/>
    <property type="molecule type" value="Genomic_DNA"/>
</dbReference>
<keyword evidence="3" id="KW-1185">Reference proteome</keyword>
<dbReference type="Proteomes" id="UP000789396">
    <property type="component" value="Unassembled WGS sequence"/>
</dbReference>
<dbReference type="InterPro" id="IPR004875">
    <property type="entry name" value="DDE_SF_endonuclease_dom"/>
</dbReference>
<gene>
    <name evidence="2" type="ORF">RFULGI_LOCUS10198</name>
</gene>
<protein>
    <submittedName>
        <fullName evidence="2">1010_t:CDS:1</fullName>
    </submittedName>
</protein>
<name>A0A9N9HMI2_9GLOM</name>
<evidence type="ECO:0000313" key="3">
    <source>
        <dbReference type="Proteomes" id="UP000789396"/>
    </source>
</evidence>
<accession>A0A9N9HMI2</accession>
<sequence>MLAANVTGTEKLQPIVIGSSIEPKALVRLNYDTLLVTYRANSKAWMRTKIFCKWLLKLDEKFRLENRQILLIVDGATSHYNPNDDNISDTEIDDATFSVQDLTDFDKIEVDELVIDLTTNLSNPTIENQLNENQIVNIMLDEQRELEEGDASDTDEEPPEIPIIEGLNGLKKFI</sequence>
<comment type="caution">
    <text evidence="2">The sequence shown here is derived from an EMBL/GenBank/DDBJ whole genome shotgun (WGS) entry which is preliminary data.</text>
</comment>
<proteinExistence type="predicted"/>
<evidence type="ECO:0000313" key="2">
    <source>
        <dbReference type="EMBL" id="CAG8695783.1"/>
    </source>
</evidence>
<dbReference type="Pfam" id="PF03184">
    <property type="entry name" value="DDE_1"/>
    <property type="match status" value="1"/>
</dbReference>
<dbReference type="GO" id="GO:0003676">
    <property type="term" value="F:nucleic acid binding"/>
    <property type="evidence" value="ECO:0007669"/>
    <property type="project" value="InterPro"/>
</dbReference>
<reference evidence="2" key="1">
    <citation type="submission" date="2021-06" db="EMBL/GenBank/DDBJ databases">
        <authorList>
            <person name="Kallberg Y."/>
            <person name="Tangrot J."/>
            <person name="Rosling A."/>
        </authorList>
    </citation>
    <scope>NUCLEOTIDE SEQUENCE</scope>
    <source>
        <strain evidence="2">IN212</strain>
    </source>
</reference>
<feature type="domain" description="DDE-1" evidence="1">
    <location>
        <begin position="1"/>
        <end position="84"/>
    </location>
</feature>
<dbReference type="OrthoDB" id="162969at2759"/>
<feature type="non-terminal residue" evidence="2">
    <location>
        <position position="1"/>
    </location>
</feature>
<evidence type="ECO:0000259" key="1">
    <source>
        <dbReference type="Pfam" id="PF03184"/>
    </source>
</evidence>